<feature type="domain" description="Plasmid pRiA4b Orf3-like" evidence="1">
    <location>
        <begin position="22"/>
        <end position="175"/>
    </location>
</feature>
<dbReference type="Proteomes" id="UP000823823">
    <property type="component" value="Unassembled WGS sequence"/>
</dbReference>
<dbReference type="InterPro" id="IPR024047">
    <property type="entry name" value="MM3350-like_sf"/>
</dbReference>
<dbReference type="PANTHER" id="PTHR41878:SF1">
    <property type="entry name" value="TNPR PROTEIN"/>
    <property type="match status" value="1"/>
</dbReference>
<dbReference type="PANTHER" id="PTHR41878">
    <property type="entry name" value="LEXA REPRESSOR-RELATED"/>
    <property type="match status" value="1"/>
</dbReference>
<evidence type="ECO:0000259" key="1">
    <source>
        <dbReference type="Pfam" id="PF07929"/>
    </source>
</evidence>
<accession>A0A9D2LDU7</accession>
<protein>
    <submittedName>
        <fullName evidence="2">Plasmid pRiA4b ORF-3 family protein</fullName>
    </submittedName>
</protein>
<comment type="caution">
    <text evidence="2">The sequence shown here is derived from an EMBL/GenBank/DDBJ whole genome shotgun (WGS) entry which is preliminary data.</text>
</comment>
<dbReference type="Gene3D" id="3.10.290.30">
    <property type="entry name" value="MM3350-like"/>
    <property type="match status" value="1"/>
</dbReference>
<sequence>SISGAQMPRPDLRRAPLGEPTILTVRMDLQEARPPIWRRLELHGDLTLAQVHRIIQVSFDWLDYHLHRFALGGHPFDPRAQLFLCPFDVEEGEDEGLPAAEVRLDETLQDVGDTLRYVYDYGDDWRIRLKVEAVRSAPDDAPAAVATGGRRAAPPEDCGGITDAESLAEVLADPAFFDLGALQQALDAEQGGLAVAGLHPALADVAEGLDGTPAYFELSLRLIDVVSAPEPPELKELAAALHPIRWFLERAGDGGIGLTQAGYMTPEMVIAASAVVPDQDTWYGKNNRENLAVHVLDFREALQRVKLLRKYKRKLLPTRRAATAGTDPRALWELLVEALIPPKDGFERDATALLLLHIASTRPAELVSFGQVAEELTQRGWRVGGGPVEFMSIRNLPAVALLRSFTTAPDGAGGDIESFTPIARTLAATVLAPVDSEGGSEG</sequence>
<dbReference type="SUPFAM" id="SSF159941">
    <property type="entry name" value="MM3350-like"/>
    <property type="match status" value="1"/>
</dbReference>
<gene>
    <name evidence="2" type="ORF">H9786_09540</name>
</gene>
<feature type="non-terminal residue" evidence="2">
    <location>
        <position position="1"/>
    </location>
</feature>
<dbReference type="AlphaFoldDB" id="A0A9D2LDU7"/>
<reference evidence="2" key="2">
    <citation type="submission" date="2021-04" db="EMBL/GenBank/DDBJ databases">
        <authorList>
            <person name="Gilroy R."/>
        </authorList>
    </citation>
    <scope>NUCLEOTIDE SEQUENCE</scope>
    <source>
        <strain evidence="2">ChiHjej13B12-24818</strain>
    </source>
</reference>
<proteinExistence type="predicted"/>
<name>A0A9D2LDU7_9MICO</name>
<dbReference type="EMBL" id="DWZH01000070">
    <property type="protein sequence ID" value="HJB10754.1"/>
    <property type="molecule type" value="Genomic_DNA"/>
</dbReference>
<evidence type="ECO:0000313" key="3">
    <source>
        <dbReference type="Proteomes" id="UP000823823"/>
    </source>
</evidence>
<dbReference type="Pfam" id="PF07929">
    <property type="entry name" value="PRiA4_ORF3"/>
    <property type="match status" value="1"/>
</dbReference>
<dbReference type="InterPro" id="IPR012912">
    <property type="entry name" value="Plasmid_pRiA4b_Orf3-like"/>
</dbReference>
<reference evidence="2" key="1">
    <citation type="journal article" date="2021" name="PeerJ">
        <title>Extensive microbial diversity within the chicken gut microbiome revealed by metagenomics and culture.</title>
        <authorList>
            <person name="Gilroy R."/>
            <person name="Ravi A."/>
            <person name="Getino M."/>
            <person name="Pursley I."/>
            <person name="Horton D.L."/>
            <person name="Alikhan N.F."/>
            <person name="Baker D."/>
            <person name="Gharbi K."/>
            <person name="Hall N."/>
            <person name="Watson M."/>
            <person name="Adriaenssens E.M."/>
            <person name="Foster-Nyarko E."/>
            <person name="Jarju S."/>
            <person name="Secka A."/>
            <person name="Antonio M."/>
            <person name="Oren A."/>
            <person name="Chaudhuri R.R."/>
            <person name="La Ragione R."/>
            <person name="Hildebrand F."/>
            <person name="Pallen M.J."/>
        </authorList>
    </citation>
    <scope>NUCLEOTIDE SEQUENCE</scope>
    <source>
        <strain evidence="2">ChiHjej13B12-24818</strain>
    </source>
</reference>
<evidence type="ECO:0000313" key="2">
    <source>
        <dbReference type="EMBL" id="HJB10754.1"/>
    </source>
</evidence>
<organism evidence="2 3">
    <name type="scientific">Candidatus Brachybacterium merdavium</name>
    <dbReference type="NCBI Taxonomy" id="2838513"/>
    <lineage>
        <taxon>Bacteria</taxon>
        <taxon>Bacillati</taxon>
        <taxon>Actinomycetota</taxon>
        <taxon>Actinomycetes</taxon>
        <taxon>Micrococcales</taxon>
        <taxon>Dermabacteraceae</taxon>
        <taxon>Brachybacterium</taxon>
    </lineage>
</organism>